<dbReference type="InParanoid" id="A2G6M5"/>
<dbReference type="EMBL" id="DS114492">
    <property type="protein sequence ID" value="EAX87191.1"/>
    <property type="molecule type" value="Genomic_DNA"/>
</dbReference>
<proteinExistence type="predicted"/>
<dbReference type="RefSeq" id="XP_001300121.1">
    <property type="nucleotide sequence ID" value="XM_001300120.1"/>
</dbReference>
<sequence length="200" mass="21848">MSFVLPVALDVQMEPFARNKTDADGAFYVGAVSNRRAQGFSGKAGYAVRPGKNKTFRVFLEYAAGGDTSLTAVDTSGTELPEDIVSRAKKAQVYATEVFNTAFDMSLKQLYSIAPKGLQSRERNVARVLAAIRDIGKTADVAKSYADGKTNKVQKGTRIMMSSPAFCMMARLAALISSTIWKPMKFMSDEQAVNFMRDTL</sequence>
<gene>
    <name evidence="1" type="ORF">TVAG_313640</name>
</gene>
<dbReference type="KEGG" id="tva:4744841"/>
<reference evidence="1" key="1">
    <citation type="submission" date="2006-10" db="EMBL/GenBank/DDBJ databases">
        <authorList>
            <person name="Amadeo P."/>
            <person name="Zhao Q."/>
            <person name="Wortman J."/>
            <person name="Fraser-Liggett C."/>
            <person name="Carlton J."/>
        </authorList>
    </citation>
    <scope>NUCLEOTIDE SEQUENCE</scope>
    <source>
        <strain evidence="1">G3</strain>
    </source>
</reference>
<evidence type="ECO:0000313" key="1">
    <source>
        <dbReference type="EMBL" id="EAX87191.1"/>
    </source>
</evidence>
<keyword evidence="2" id="KW-1185">Reference proteome</keyword>
<name>A2G6M5_TRIV3</name>
<protein>
    <submittedName>
        <fullName evidence="1">Uncharacterized protein</fullName>
    </submittedName>
</protein>
<dbReference type="VEuPathDB" id="TrichDB:TVAG_313640"/>
<accession>A2G6M5</accession>
<reference evidence="1" key="2">
    <citation type="journal article" date="2007" name="Science">
        <title>Draft genome sequence of the sexually transmitted pathogen Trichomonas vaginalis.</title>
        <authorList>
            <person name="Carlton J.M."/>
            <person name="Hirt R.P."/>
            <person name="Silva J.C."/>
            <person name="Delcher A.L."/>
            <person name="Schatz M."/>
            <person name="Zhao Q."/>
            <person name="Wortman J.R."/>
            <person name="Bidwell S.L."/>
            <person name="Alsmark U.C.M."/>
            <person name="Besteiro S."/>
            <person name="Sicheritz-Ponten T."/>
            <person name="Noel C.J."/>
            <person name="Dacks J.B."/>
            <person name="Foster P.G."/>
            <person name="Simillion C."/>
            <person name="Van de Peer Y."/>
            <person name="Miranda-Saavedra D."/>
            <person name="Barton G.J."/>
            <person name="Westrop G.D."/>
            <person name="Mueller S."/>
            <person name="Dessi D."/>
            <person name="Fiori P.L."/>
            <person name="Ren Q."/>
            <person name="Paulsen I."/>
            <person name="Zhang H."/>
            <person name="Bastida-Corcuera F.D."/>
            <person name="Simoes-Barbosa A."/>
            <person name="Brown M.T."/>
            <person name="Hayes R.D."/>
            <person name="Mukherjee M."/>
            <person name="Okumura C.Y."/>
            <person name="Schneider R."/>
            <person name="Smith A.J."/>
            <person name="Vanacova S."/>
            <person name="Villalvazo M."/>
            <person name="Haas B.J."/>
            <person name="Pertea M."/>
            <person name="Feldblyum T.V."/>
            <person name="Utterback T.R."/>
            <person name="Shu C.L."/>
            <person name="Osoegawa K."/>
            <person name="de Jong P.J."/>
            <person name="Hrdy I."/>
            <person name="Horvathova L."/>
            <person name="Zubacova Z."/>
            <person name="Dolezal P."/>
            <person name="Malik S.B."/>
            <person name="Logsdon J.M. Jr."/>
            <person name="Henze K."/>
            <person name="Gupta A."/>
            <person name="Wang C.C."/>
            <person name="Dunne R.L."/>
            <person name="Upcroft J.A."/>
            <person name="Upcroft P."/>
            <person name="White O."/>
            <person name="Salzberg S.L."/>
            <person name="Tang P."/>
            <person name="Chiu C.-H."/>
            <person name="Lee Y.-S."/>
            <person name="Embley T.M."/>
            <person name="Coombs G.H."/>
            <person name="Mottram J.C."/>
            <person name="Tachezy J."/>
            <person name="Fraser-Liggett C.M."/>
            <person name="Johnson P.J."/>
        </authorList>
    </citation>
    <scope>NUCLEOTIDE SEQUENCE [LARGE SCALE GENOMIC DNA]</scope>
    <source>
        <strain evidence="1">G3</strain>
    </source>
</reference>
<organism evidence="1 2">
    <name type="scientific">Trichomonas vaginalis (strain ATCC PRA-98 / G3)</name>
    <dbReference type="NCBI Taxonomy" id="412133"/>
    <lineage>
        <taxon>Eukaryota</taxon>
        <taxon>Metamonada</taxon>
        <taxon>Parabasalia</taxon>
        <taxon>Trichomonadida</taxon>
        <taxon>Trichomonadidae</taxon>
        <taxon>Trichomonas</taxon>
    </lineage>
</organism>
<evidence type="ECO:0000313" key="2">
    <source>
        <dbReference type="Proteomes" id="UP000001542"/>
    </source>
</evidence>
<dbReference type="Proteomes" id="UP000001542">
    <property type="component" value="Unassembled WGS sequence"/>
</dbReference>
<dbReference type="AlphaFoldDB" id="A2G6M5"/>
<dbReference type="VEuPathDB" id="TrichDB:TVAGG3_0396520"/>